<dbReference type="CDD" id="cd11386">
    <property type="entry name" value="MCP_signal"/>
    <property type="match status" value="1"/>
</dbReference>
<comment type="caution">
    <text evidence="11">The sequence shown here is derived from an EMBL/GenBank/DDBJ whole genome shotgun (WGS) entry which is preliminary data.</text>
</comment>
<reference evidence="11 12" key="1">
    <citation type="journal article" date="2018" name="ISME J.">
        <title>Endosymbiont genomes yield clues of tubeworm success.</title>
        <authorList>
            <person name="Li Y."/>
            <person name="Liles M.R."/>
            <person name="Halanych K.M."/>
        </authorList>
    </citation>
    <scope>NUCLEOTIDE SEQUENCE [LARGE SCALE GENOMIC DNA]</scope>
    <source>
        <strain evidence="11">A1464</strain>
    </source>
</reference>
<comment type="subcellular location">
    <subcellularLocation>
        <location evidence="1">Membrane</location>
        <topology evidence="1">Multi-pass membrane protein</topology>
    </subcellularLocation>
</comment>
<evidence type="ECO:0000256" key="8">
    <source>
        <dbReference type="SAM" id="Phobius"/>
    </source>
</evidence>
<dbReference type="SMART" id="SM00283">
    <property type="entry name" value="MA"/>
    <property type="match status" value="1"/>
</dbReference>
<feature type="domain" description="Methyl-accepting transducer" evidence="9">
    <location>
        <begin position="411"/>
        <end position="647"/>
    </location>
</feature>
<keyword evidence="2 8" id="KW-0812">Transmembrane</keyword>
<keyword evidence="3 8" id="KW-1133">Transmembrane helix</keyword>
<dbReference type="AlphaFoldDB" id="A0A370DDD4"/>
<dbReference type="InterPro" id="IPR003660">
    <property type="entry name" value="HAMP_dom"/>
</dbReference>
<evidence type="ECO:0000256" key="6">
    <source>
        <dbReference type="ARBA" id="ARBA00029447"/>
    </source>
</evidence>
<dbReference type="PANTHER" id="PTHR32089:SF119">
    <property type="entry name" value="METHYL-ACCEPTING CHEMOTAXIS PROTEIN CTPL"/>
    <property type="match status" value="1"/>
</dbReference>
<dbReference type="FunFam" id="1.10.287.950:FF:000001">
    <property type="entry name" value="Methyl-accepting chemotaxis sensory transducer"/>
    <property type="match status" value="1"/>
</dbReference>
<dbReference type="PROSITE" id="PS50111">
    <property type="entry name" value="CHEMOTAXIS_TRANSDUC_2"/>
    <property type="match status" value="1"/>
</dbReference>
<sequence>MSAAKRNPFAIGVISKPILILGVLLMLSIGAMAASLFYAATQQAYQQQYIEIVSEQKLLSQRLATLSLESAAGRDSAFTQLEQFRNRYDETLNIFKNGNPLTGLPSLPGSAKTQFKAVTQVWYGDGSGVGPDTYRGNIGNILDGKLAISEVGEFVLVIQEFIPQLLSFSEEVVDLLVERNATPHQVFMASRQLMLTQRIENNMNRVLSGGDGAAAAADRFGRDAARFGAVLEAMLKGSKALRIKKINDEVVRIKLREVAMLFSSVSDHVEAILELSPDLFDVKNSAGEIESLGVQLLKETESLEREIVNHGKFLDIVRFVGIGAGGLAVIVIIIAGVLMVRDSGEREDAALEQNRRNQRAILRLLDEMANLAEGDLTVHATVTEEITGAIADSVNYAIDALRSLVTTINSTAVEVSSSAEKTQAIATRLTDASAHQAREIASASAAITDMADSMKAVSKDAEGSVDVAHKSLEIAQKGAGIVRKSISGMDTIREQIQETSKRIKRLGESSQEIGDIVGLITEIADQTNILALNAAIQASTAGEAGRGFAVVADEVQRLAERASNATKQIEALVKTIQSDTNEAVSSMEASTTNVVSGAKMAEDAGDALIEIENVSDELAELITGISTSANKQASVAMDVSNTMNVIQEITLQTSEGTEETSASIGNLSVLANELRKSVAGFKLPDSDEQVETVILNG</sequence>
<dbReference type="EMBL" id="QFXC01000011">
    <property type="protein sequence ID" value="RDH82909.1"/>
    <property type="molecule type" value="Genomic_DNA"/>
</dbReference>
<accession>A0A370DDD4</accession>
<gene>
    <name evidence="11" type="ORF">DIZ80_11620</name>
</gene>
<dbReference type="PROSITE" id="PS50885">
    <property type="entry name" value="HAMP"/>
    <property type="match status" value="1"/>
</dbReference>
<evidence type="ECO:0000256" key="3">
    <source>
        <dbReference type="ARBA" id="ARBA00022989"/>
    </source>
</evidence>
<dbReference type="PANTHER" id="PTHR32089">
    <property type="entry name" value="METHYL-ACCEPTING CHEMOTAXIS PROTEIN MCPB"/>
    <property type="match status" value="1"/>
</dbReference>
<dbReference type="SUPFAM" id="SSF58104">
    <property type="entry name" value="Methyl-accepting chemotaxis protein (MCP) signaling domain"/>
    <property type="match status" value="1"/>
</dbReference>
<evidence type="ECO:0000256" key="5">
    <source>
        <dbReference type="ARBA" id="ARBA00023224"/>
    </source>
</evidence>
<dbReference type="Gene3D" id="1.10.287.950">
    <property type="entry name" value="Methyl-accepting chemotaxis protein"/>
    <property type="match status" value="1"/>
</dbReference>
<dbReference type="InterPro" id="IPR004089">
    <property type="entry name" value="MCPsignal_dom"/>
</dbReference>
<dbReference type="GO" id="GO:0006935">
    <property type="term" value="P:chemotaxis"/>
    <property type="evidence" value="ECO:0007669"/>
    <property type="project" value="UniProtKB-ARBA"/>
</dbReference>
<name>A0A370DDD4_9GAMM</name>
<evidence type="ECO:0000259" key="10">
    <source>
        <dbReference type="PROSITE" id="PS50885"/>
    </source>
</evidence>
<dbReference type="Proteomes" id="UP000254266">
    <property type="component" value="Unassembled WGS sequence"/>
</dbReference>
<keyword evidence="4 8" id="KW-0472">Membrane</keyword>
<evidence type="ECO:0000259" key="9">
    <source>
        <dbReference type="PROSITE" id="PS50111"/>
    </source>
</evidence>
<evidence type="ECO:0000313" key="12">
    <source>
        <dbReference type="Proteomes" id="UP000254266"/>
    </source>
</evidence>
<feature type="domain" description="HAMP" evidence="10">
    <location>
        <begin position="355"/>
        <end position="406"/>
    </location>
</feature>
<evidence type="ECO:0000256" key="7">
    <source>
        <dbReference type="PROSITE-ProRule" id="PRU00284"/>
    </source>
</evidence>
<dbReference type="GO" id="GO:0016020">
    <property type="term" value="C:membrane"/>
    <property type="evidence" value="ECO:0007669"/>
    <property type="project" value="UniProtKB-SubCell"/>
</dbReference>
<comment type="similarity">
    <text evidence="6">Belongs to the methyl-accepting chemotaxis (MCP) protein family.</text>
</comment>
<dbReference type="InterPro" id="IPR029095">
    <property type="entry name" value="NarX-like_N"/>
</dbReference>
<feature type="transmembrane region" description="Helical" evidence="8">
    <location>
        <begin position="319"/>
        <end position="340"/>
    </location>
</feature>
<keyword evidence="12" id="KW-1185">Reference proteome</keyword>
<evidence type="ECO:0000256" key="2">
    <source>
        <dbReference type="ARBA" id="ARBA00022692"/>
    </source>
</evidence>
<protein>
    <submittedName>
        <fullName evidence="11">Chemotaxis protein</fullName>
    </submittedName>
</protein>
<dbReference type="GO" id="GO:0007165">
    <property type="term" value="P:signal transduction"/>
    <property type="evidence" value="ECO:0007669"/>
    <property type="project" value="UniProtKB-KW"/>
</dbReference>
<dbReference type="Pfam" id="PF13675">
    <property type="entry name" value="PilJ"/>
    <property type="match status" value="1"/>
</dbReference>
<keyword evidence="5 7" id="KW-0807">Transducer</keyword>
<organism evidence="11 12">
    <name type="scientific">endosymbiont of Galathealinum brachiosum</name>
    <dbReference type="NCBI Taxonomy" id="2200906"/>
    <lineage>
        <taxon>Bacteria</taxon>
        <taxon>Pseudomonadati</taxon>
        <taxon>Pseudomonadota</taxon>
        <taxon>Gammaproteobacteria</taxon>
        <taxon>sulfur-oxidizing symbionts</taxon>
    </lineage>
</organism>
<evidence type="ECO:0000256" key="1">
    <source>
        <dbReference type="ARBA" id="ARBA00004141"/>
    </source>
</evidence>
<dbReference type="Pfam" id="PF00015">
    <property type="entry name" value="MCPsignal"/>
    <property type="match status" value="1"/>
</dbReference>
<evidence type="ECO:0000313" key="11">
    <source>
        <dbReference type="EMBL" id="RDH82909.1"/>
    </source>
</evidence>
<evidence type="ECO:0000256" key="4">
    <source>
        <dbReference type="ARBA" id="ARBA00023136"/>
    </source>
</evidence>
<proteinExistence type="inferred from homology"/>